<keyword evidence="1" id="KW-0732">Signal</keyword>
<accession>A0A9D2HYF4</accession>
<evidence type="ECO:0000259" key="2">
    <source>
        <dbReference type="SMART" id="SM00635"/>
    </source>
</evidence>
<dbReference type="InterPro" id="IPR003343">
    <property type="entry name" value="Big_2"/>
</dbReference>
<feature type="chain" id="PRO_5039072742" evidence="1">
    <location>
        <begin position="24"/>
        <end position="487"/>
    </location>
</feature>
<dbReference type="AlphaFoldDB" id="A0A9D2HYF4"/>
<dbReference type="Pfam" id="PF03415">
    <property type="entry name" value="Peptidase_C11"/>
    <property type="match status" value="1"/>
</dbReference>
<dbReference type="InterPro" id="IPR008964">
    <property type="entry name" value="Invasin/intimin_cell_adhesion"/>
</dbReference>
<dbReference type="Gene3D" id="3.40.50.11970">
    <property type="match status" value="1"/>
</dbReference>
<gene>
    <name evidence="3" type="ORF">H9950_10870</name>
</gene>
<dbReference type="PANTHER" id="PTHR37835">
    <property type="entry name" value="ALPHA-CLOSTRIPAIN"/>
    <property type="match status" value="1"/>
</dbReference>
<evidence type="ECO:0000256" key="1">
    <source>
        <dbReference type="SAM" id="SignalP"/>
    </source>
</evidence>
<comment type="caution">
    <text evidence="3">The sequence shown here is derived from an EMBL/GenBank/DDBJ whole genome shotgun (WGS) entry which is preliminary data.</text>
</comment>
<proteinExistence type="predicted"/>
<sequence length="487" mass="53478">METRSHFKISLFFLLLLCGTLVSCEQDEAVVSVEGITLSHDMLLMGVGETATLTATLLPENATNRQVFWESADENVVTVSTEGVLEACEAGQTTVTATTHDGGFTASCTVYVAQKLPEDDPADKEKRTVLVYIAGDNNLASFAKQDMEEMKEGMASVVSGSLHLLVYADLGGDDAKLVEISSQDGVTVEKTIKEYGARNSTGVAETLEVFGDVFSNPDYQSESYGLVYWSHCDGWIPYPVPSTRWIGQDTGDGDNRMNLSDFVQILQYAPHFDFIMFDACFMQSVEVAYALRHYTDYYVASPTETPGPGAPYDQILPYMFIQGAAVEIARTYYEVYEEKYAAGEGLSNSNWTAGASICAVKTDGLEALASATRQLLPEEPVEVSSLQEVFSYDRRSSLSKVGYYDYVEMMSLLLPEDDFEVWKQAFDAVVAYWGTTPMNYSSSGGLFSMEGTCGVSHYIPASVTSEAAEAYRSTEWYEAAGLSRLGW</sequence>
<protein>
    <submittedName>
        <fullName evidence="3">Ig-like domain-containing protein</fullName>
    </submittedName>
</protein>
<dbReference type="PANTHER" id="PTHR37835:SF1">
    <property type="entry name" value="ALPHA-CLOSTRIPAIN"/>
    <property type="match status" value="1"/>
</dbReference>
<organism evidence="3 4">
    <name type="scientific">Candidatus Bacteroides avicola</name>
    <dbReference type="NCBI Taxonomy" id="2838468"/>
    <lineage>
        <taxon>Bacteria</taxon>
        <taxon>Pseudomonadati</taxon>
        <taxon>Bacteroidota</taxon>
        <taxon>Bacteroidia</taxon>
        <taxon>Bacteroidales</taxon>
        <taxon>Bacteroidaceae</taxon>
        <taxon>Bacteroides</taxon>
    </lineage>
</organism>
<evidence type="ECO:0000313" key="4">
    <source>
        <dbReference type="Proteomes" id="UP000823862"/>
    </source>
</evidence>
<dbReference type="PROSITE" id="PS51257">
    <property type="entry name" value="PROKAR_LIPOPROTEIN"/>
    <property type="match status" value="1"/>
</dbReference>
<dbReference type="EMBL" id="DWZI01000054">
    <property type="protein sequence ID" value="HJA86666.1"/>
    <property type="molecule type" value="Genomic_DNA"/>
</dbReference>
<dbReference type="SMART" id="SM00635">
    <property type="entry name" value="BID_2"/>
    <property type="match status" value="1"/>
</dbReference>
<dbReference type="InterPro" id="IPR005077">
    <property type="entry name" value="Peptidase_C11"/>
</dbReference>
<name>A0A9D2HYF4_9BACE</name>
<evidence type="ECO:0000313" key="3">
    <source>
        <dbReference type="EMBL" id="HJA86666.1"/>
    </source>
</evidence>
<reference evidence="3" key="2">
    <citation type="submission" date="2021-04" db="EMBL/GenBank/DDBJ databases">
        <authorList>
            <person name="Gilroy R."/>
        </authorList>
    </citation>
    <scope>NUCLEOTIDE SEQUENCE</scope>
    <source>
        <strain evidence="3">ChiHjej12B11-9795</strain>
    </source>
</reference>
<dbReference type="Pfam" id="PF02368">
    <property type="entry name" value="Big_2"/>
    <property type="match status" value="1"/>
</dbReference>
<dbReference type="SUPFAM" id="SSF49373">
    <property type="entry name" value="Invasin/intimin cell-adhesion fragments"/>
    <property type="match status" value="1"/>
</dbReference>
<reference evidence="3" key="1">
    <citation type="journal article" date="2021" name="PeerJ">
        <title>Extensive microbial diversity within the chicken gut microbiome revealed by metagenomics and culture.</title>
        <authorList>
            <person name="Gilroy R."/>
            <person name="Ravi A."/>
            <person name="Getino M."/>
            <person name="Pursley I."/>
            <person name="Horton D.L."/>
            <person name="Alikhan N.F."/>
            <person name="Baker D."/>
            <person name="Gharbi K."/>
            <person name="Hall N."/>
            <person name="Watson M."/>
            <person name="Adriaenssens E.M."/>
            <person name="Foster-Nyarko E."/>
            <person name="Jarju S."/>
            <person name="Secka A."/>
            <person name="Antonio M."/>
            <person name="Oren A."/>
            <person name="Chaudhuri R.R."/>
            <person name="La Ragione R."/>
            <person name="Hildebrand F."/>
            <person name="Pallen M.J."/>
        </authorList>
    </citation>
    <scope>NUCLEOTIDE SEQUENCE</scope>
    <source>
        <strain evidence="3">ChiHjej12B11-9795</strain>
    </source>
</reference>
<feature type="signal peptide" evidence="1">
    <location>
        <begin position="1"/>
        <end position="23"/>
    </location>
</feature>
<feature type="domain" description="BIG2" evidence="2">
    <location>
        <begin position="32"/>
        <end position="109"/>
    </location>
</feature>
<dbReference type="Proteomes" id="UP000823862">
    <property type="component" value="Unassembled WGS sequence"/>
</dbReference>
<dbReference type="Gene3D" id="2.60.40.1080">
    <property type="match status" value="1"/>
</dbReference>